<dbReference type="AlphaFoldDB" id="A0A1L9BKG6"/>
<dbReference type="Proteomes" id="UP000182229">
    <property type="component" value="Unassembled WGS sequence"/>
</dbReference>
<reference evidence="1 2" key="2">
    <citation type="submission" date="2016-12" db="EMBL/GenBank/DDBJ databases">
        <title>Draft Genome Sequence of Cystobacter ferrugineus Strain Cbfe23.</title>
        <authorList>
            <person name="Akbar S."/>
            <person name="Dowd S.E."/>
            <person name="Stevens D.C."/>
        </authorList>
    </citation>
    <scope>NUCLEOTIDE SEQUENCE [LARGE SCALE GENOMIC DNA]</scope>
    <source>
        <strain evidence="1 2">Cbfe23</strain>
    </source>
</reference>
<dbReference type="InterPro" id="IPR015943">
    <property type="entry name" value="WD40/YVTN_repeat-like_dom_sf"/>
</dbReference>
<dbReference type="RefSeq" id="WP_071896867.1">
    <property type="nucleotide sequence ID" value="NZ_MPIN01000001.1"/>
</dbReference>
<dbReference type="Gene3D" id="2.130.10.10">
    <property type="entry name" value="YVTN repeat-like/Quinoprotein amine dehydrogenase"/>
    <property type="match status" value="1"/>
</dbReference>
<dbReference type="EMBL" id="MPIN01000001">
    <property type="protein sequence ID" value="OJH42771.1"/>
    <property type="molecule type" value="Genomic_DNA"/>
</dbReference>
<gene>
    <name evidence="1" type="ORF">BON30_06230</name>
</gene>
<name>A0A1L9BKG6_9BACT</name>
<accession>A0A1L9BKG6</accession>
<evidence type="ECO:0000313" key="2">
    <source>
        <dbReference type="Proteomes" id="UP000182229"/>
    </source>
</evidence>
<dbReference type="SUPFAM" id="SSF63829">
    <property type="entry name" value="Calcium-dependent phosphotriesterase"/>
    <property type="match status" value="1"/>
</dbReference>
<protein>
    <submittedName>
        <fullName evidence="1">Uncharacterized protein</fullName>
    </submittedName>
</protein>
<proteinExistence type="predicted"/>
<organism evidence="1 2">
    <name type="scientific">Cystobacter ferrugineus</name>
    <dbReference type="NCBI Taxonomy" id="83449"/>
    <lineage>
        <taxon>Bacteria</taxon>
        <taxon>Pseudomonadati</taxon>
        <taxon>Myxococcota</taxon>
        <taxon>Myxococcia</taxon>
        <taxon>Myxococcales</taxon>
        <taxon>Cystobacterineae</taxon>
        <taxon>Archangiaceae</taxon>
        <taxon>Cystobacter</taxon>
    </lineage>
</organism>
<reference evidence="2" key="1">
    <citation type="submission" date="2016-11" db="EMBL/GenBank/DDBJ databases">
        <authorList>
            <person name="Shukria A."/>
            <person name="Stevens D.C."/>
        </authorList>
    </citation>
    <scope>NUCLEOTIDE SEQUENCE [LARGE SCALE GENOMIC DNA]</scope>
    <source>
        <strain evidence="2">Cbfe23</strain>
    </source>
</reference>
<evidence type="ECO:0000313" key="1">
    <source>
        <dbReference type="EMBL" id="OJH42771.1"/>
    </source>
</evidence>
<comment type="caution">
    <text evidence="1">The sequence shown here is derived from an EMBL/GenBank/DDBJ whole genome shotgun (WGS) entry which is preliminary data.</text>
</comment>
<keyword evidence="2" id="KW-1185">Reference proteome</keyword>
<dbReference type="OrthoDB" id="5486802at2"/>
<sequence length="385" mass="41656">MREGVWRLLLGVWLCACGAGDGSGEGALPVDSAGPWSQEAVLDYSKQFAVGTPQSVGLDEGGNLWLLDGARVGVLRPGDSKPTWTSGVGQAGKGFRSSVVCGGGAGRAYVGYLAEDLAQPRRDDLDDPVFLEGDLDVVRLRPDGGVALEQHLVIRNTNDPHYDEDRSVLACVRVTRGDFRGELYLGTNHGVTRVRGLDYNAHRHPVFENASGSLRIGYTYAVGLARDGDVLVGNEWKVGIVTPPAALGDWDDLAKVPWKLDTYVEALGSQEDMDLWRGFVQTKDGAYWLGSAKYGVWRLTPSPRAYERLEGLPTQRIRALAATPDGALLVGTEDRGLWRRVPDGTLARVEGVAGERVLQLVVDDGLRPAMVLALTEQGLTVLRVR</sequence>